<evidence type="ECO:0000256" key="14">
    <source>
        <dbReference type="ARBA" id="ARBA00056804"/>
    </source>
</evidence>
<dbReference type="EMBL" id="JAAWWB010000014">
    <property type="protein sequence ID" value="KAG6766889.1"/>
    <property type="molecule type" value="Genomic_DNA"/>
</dbReference>
<dbReference type="Pfam" id="PF00069">
    <property type="entry name" value="Pkinase"/>
    <property type="match status" value="1"/>
</dbReference>
<gene>
    <name evidence="20" type="ORF">POTOM_028066</name>
</gene>
<proteinExistence type="predicted"/>
<keyword evidence="21" id="KW-1185">Reference proteome</keyword>
<comment type="caution">
    <text evidence="20">The sequence shown here is derived from an EMBL/GenBank/DDBJ whole genome shotgun (WGS) entry which is preliminary data.</text>
</comment>
<evidence type="ECO:0000256" key="2">
    <source>
        <dbReference type="ARBA" id="ARBA00022527"/>
    </source>
</evidence>
<evidence type="ECO:0000313" key="20">
    <source>
        <dbReference type="EMBL" id="KAG6766889.1"/>
    </source>
</evidence>
<reference evidence="20" key="1">
    <citation type="journal article" date="2020" name="bioRxiv">
        <title>Hybrid origin of Populus tomentosa Carr. identified through genome sequencing and phylogenomic analysis.</title>
        <authorList>
            <person name="An X."/>
            <person name="Gao K."/>
            <person name="Chen Z."/>
            <person name="Li J."/>
            <person name="Yang X."/>
            <person name="Yang X."/>
            <person name="Zhou J."/>
            <person name="Guo T."/>
            <person name="Zhao T."/>
            <person name="Huang S."/>
            <person name="Miao D."/>
            <person name="Khan W.U."/>
            <person name="Rao P."/>
            <person name="Ye M."/>
            <person name="Lei B."/>
            <person name="Liao W."/>
            <person name="Wang J."/>
            <person name="Ji L."/>
            <person name="Li Y."/>
            <person name="Guo B."/>
            <person name="Mustafa N.S."/>
            <person name="Li S."/>
            <person name="Yun Q."/>
            <person name="Keller S.R."/>
            <person name="Mao J."/>
            <person name="Zhang R."/>
            <person name="Strauss S.H."/>
        </authorList>
    </citation>
    <scope>NUCLEOTIDE SEQUENCE</scope>
    <source>
        <strain evidence="20">GM15</strain>
        <tissue evidence="20">Leaf</tissue>
    </source>
</reference>
<keyword evidence="6 15" id="KW-0547">Nucleotide-binding</keyword>
<evidence type="ECO:0000256" key="18">
    <source>
        <dbReference type="SAM" id="SignalP"/>
    </source>
</evidence>
<evidence type="ECO:0000256" key="11">
    <source>
        <dbReference type="ARBA" id="ARBA00023180"/>
    </source>
</evidence>
<evidence type="ECO:0000256" key="1">
    <source>
        <dbReference type="ARBA" id="ARBA00004167"/>
    </source>
</evidence>
<dbReference type="PROSITE" id="PS00108">
    <property type="entry name" value="PROTEIN_KINASE_ST"/>
    <property type="match status" value="1"/>
</dbReference>
<evidence type="ECO:0000256" key="13">
    <source>
        <dbReference type="ARBA" id="ARBA00047951"/>
    </source>
</evidence>
<feature type="region of interest" description="Disordered" evidence="16">
    <location>
        <begin position="721"/>
        <end position="760"/>
    </location>
</feature>
<dbReference type="PROSITE" id="PS00107">
    <property type="entry name" value="PROTEIN_KINASE_ATP"/>
    <property type="match status" value="1"/>
</dbReference>
<keyword evidence="10 17" id="KW-0472">Membrane</keyword>
<evidence type="ECO:0000256" key="10">
    <source>
        <dbReference type="ARBA" id="ARBA00023136"/>
    </source>
</evidence>
<dbReference type="GO" id="GO:0005886">
    <property type="term" value="C:plasma membrane"/>
    <property type="evidence" value="ECO:0007669"/>
    <property type="project" value="UniProtKB-ARBA"/>
</dbReference>
<dbReference type="PANTHER" id="PTHR46008:SF62">
    <property type="entry name" value="PROTEIN KINASE DOMAIN-CONTAINING PROTEIN"/>
    <property type="match status" value="1"/>
</dbReference>
<organism evidence="20 21">
    <name type="scientific">Populus tomentosa</name>
    <name type="common">Chinese white poplar</name>
    <dbReference type="NCBI Taxonomy" id="118781"/>
    <lineage>
        <taxon>Eukaryota</taxon>
        <taxon>Viridiplantae</taxon>
        <taxon>Streptophyta</taxon>
        <taxon>Embryophyta</taxon>
        <taxon>Tracheophyta</taxon>
        <taxon>Spermatophyta</taxon>
        <taxon>Magnoliopsida</taxon>
        <taxon>eudicotyledons</taxon>
        <taxon>Gunneridae</taxon>
        <taxon>Pentapetalae</taxon>
        <taxon>rosids</taxon>
        <taxon>fabids</taxon>
        <taxon>Malpighiales</taxon>
        <taxon>Salicaceae</taxon>
        <taxon>Saliceae</taxon>
        <taxon>Populus</taxon>
    </lineage>
</organism>
<feature type="domain" description="Protein kinase" evidence="19">
    <location>
        <begin position="396"/>
        <end position="677"/>
    </location>
</feature>
<dbReference type="OrthoDB" id="4062651at2759"/>
<dbReference type="InterPro" id="IPR008271">
    <property type="entry name" value="Ser/Thr_kinase_AS"/>
</dbReference>
<comment type="catalytic activity">
    <reaction evidence="12">
        <text>L-seryl-[protein] + ATP = O-phospho-L-seryl-[protein] + ADP + H(+)</text>
        <dbReference type="Rhea" id="RHEA:17989"/>
        <dbReference type="Rhea" id="RHEA-COMP:9863"/>
        <dbReference type="Rhea" id="RHEA-COMP:11604"/>
        <dbReference type="ChEBI" id="CHEBI:15378"/>
        <dbReference type="ChEBI" id="CHEBI:29999"/>
        <dbReference type="ChEBI" id="CHEBI:30616"/>
        <dbReference type="ChEBI" id="CHEBI:83421"/>
        <dbReference type="ChEBI" id="CHEBI:456216"/>
    </reaction>
</comment>
<feature type="signal peptide" evidence="18">
    <location>
        <begin position="1"/>
        <end position="21"/>
    </location>
</feature>
<evidence type="ECO:0000259" key="19">
    <source>
        <dbReference type="PROSITE" id="PS50011"/>
    </source>
</evidence>
<dbReference type="GO" id="GO:0004674">
    <property type="term" value="F:protein serine/threonine kinase activity"/>
    <property type="evidence" value="ECO:0007669"/>
    <property type="project" value="UniProtKB-KW"/>
</dbReference>
<dbReference type="FunFam" id="1.10.510.10:FF:000161">
    <property type="entry name" value="Wall-associated receptor kinase-like 20"/>
    <property type="match status" value="1"/>
</dbReference>
<keyword evidence="7" id="KW-0418">Kinase</keyword>
<dbReference type="FunFam" id="3.30.200.20:FF:000481">
    <property type="entry name" value="Wall-associated receptor kinase-like 14"/>
    <property type="match status" value="1"/>
</dbReference>
<keyword evidence="3" id="KW-0808">Transferase</keyword>
<feature type="chain" id="PRO_5036476727" description="Protein kinase domain-containing protein" evidence="18">
    <location>
        <begin position="22"/>
        <end position="760"/>
    </location>
</feature>
<name>A0A8X7ZBN9_POPTO</name>
<dbReference type="Proteomes" id="UP000886885">
    <property type="component" value="Chromosome 7D"/>
</dbReference>
<keyword evidence="11" id="KW-0325">Glycoprotein</keyword>
<evidence type="ECO:0000256" key="8">
    <source>
        <dbReference type="ARBA" id="ARBA00022840"/>
    </source>
</evidence>
<sequence length="760" mass="83348">MILQQESLVLFITIITIFVAATSSPTQKSNSSACESSCGTGKSAKVVPYPFGFSGGCPIILQCDHTGDVKIGEFQVQNITPNAIVTNILADCNRSIERIKPLFGKNFAPSLNNSLLLQNCSKPLNSCVIPTSSLRRDLKLANCGDQNYELNCYSERRRVSGTLLYNNMTLSRCKSVFSSLFVGWEGSAVSFQFERVELEWWLEGDYNNHCSNNAKSTKVKLSKGRVGFRCHCADGFAGDGFAAGNGCRKGAAVFDLAKHMDGLVLSFPNYGVFLSISHPCIVRTCIFADPSFISFPVSKCSASKYMSGECGGTTRVGVLVGVFAVTTPAFLTVHFSGFIAGALLMAGLAFLCCYIRRKSTSLRNRSSAKRRLCEAAGNSSVPFFQYKEIEKATNGFSEKQRLGIGAYGTVYAGKLNSDDLVAIKKLRHRDTDSIDQVMNEIKLLSSVSHPNLVRLLGCCIEEGEPILVYEFMPNGTLCQHLQQERGTGLPWTVRLTVATETAKAIAYLHSVMNPPIYHRDIKSSNILLDYNYRSKVADFGLSRLGMVESSHISTAPQGTPGYLDPQYHQYFHLSDKSDVYSFGVVLVEIITALKAVDFSRPHSEVNLAALAIDRIGRGCVDEIIDPYLDPNRDAWTLTSILSVAELAFRCLAFHRDMRPTMLEVAEELEQIRLSAWIPTMYMASPSPSSCSSQNGSQKSLSVSFSRKAGLARGKLLLPQRTDSLTSLEETKDSSPVSEQDTWLSEQSSPSTNSLLGNVVR</sequence>
<keyword evidence="4 17" id="KW-0812">Transmembrane</keyword>
<evidence type="ECO:0000256" key="15">
    <source>
        <dbReference type="PROSITE-ProRule" id="PRU10141"/>
    </source>
</evidence>
<keyword evidence="5 18" id="KW-0732">Signal</keyword>
<evidence type="ECO:0000256" key="9">
    <source>
        <dbReference type="ARBA" id="ARBA00022989"/>
    </source>
</evidence>
<evidence type="ECO:0000256" key="5">
    <source>
        <dbReference type="ARBA" id="ARBA00022729"/>
    </source>
</evidence>
<comment type="catalytic activity">
    <reaction evidence="13">
        <text>L-threonyl-[protein] + ATP = O-phospho-L-threonyl-[protein] + ADP + H(+)</text>
        <dbReference type="Rhea" id="RHEA:46608"/>
        <dbReference type="Rhea" id="RHEA-COMP:11060"/>
        <dbReference type="Rhea" id="RHEA-COMP:11605"/>
        <dbReference type="ChEBI" id="CHEBI:15378"/>
        <dbReference type="ChEBI" id="CHEBI:30013"/>
        <dbReference type="ChEBI" id="CHEBI:30616"/>
        <dbReference type="ChEBI" id="CHEBI:61977"/>
        <dbReference type="ChEBI" id="CHEBI:456216"/>
    </reaction>
</comment>
<keyword evidence="2" id="KW-0723">Serine/threonine-protein kinase</keyword>
<keyword evidence="8 15" id="KW-0067">ATP-binding</keyword>
<protein>
    <recommendedName>
        <fullName evidence="19">Protein kinase domain-containing protein</fullName>
    </recommendedName>
</protein>
<evidence type="ECO:0000256" key="4">
    <source>
        <dbReference type="ARBA" id="ARBA00022692"/>
    </source>
</evidence>
<comment type="subcellular location">
    <subcellularLocation>
        <location evidence="1">Membrane</location>
        <topology evidence="1">Single-pass membrane protein</topology>
    </subcellularLocation>
</comment>
<feature type="transmembrane region" description="Helical" evidence="17">
    <location>
        <begin position="335"/>
        <end position="355"/>
    </location>
</feature>
<dbReference type="PROSITE" id="PS50011">
    <property type="entry name" value="PROTEIN_KINASE_DOM"/>
    <property type="match status" value="1"/>
</dbReference>
<evidence type="ECO:0000256" key="12">
    <source>
        <dbReference type="ARBA" id="ARBA00047558"/>
    </source>
</evidence>
<keyword evidence="9 17" id="KW-1133">Transmembrane helix</keyword>
<dbReference type="InterPro" id="IPR017441">
    <property type="entry name" value="Protein_kinase_ATP_BS"/>
</dbReference>
<dbReference type="SMART" id="SM00220">
    <property type="entry name" value="S_TKc"/>
    <property type="match status" value="1"/>
</dbReference>
<feature type="binding site" evidence="15">
    <location>
        <position position="425"/>
    </location>
    <ligand>
        <name>ATP</name>
        <dbReference type="ChEBI" id="CHEBI:30616"/>
    </ligand>
</feature>
<accession>A0A8X7ZBN9</accession>
<evidence type="ECO:0000256" key="16">
    <source>
        <dbReference type="SAM" id="MobiDB-lite"/>
    </source>
</evidence>
<evidence type="ECO:0000256" key="7">
    <source>
        <dbReference type="ARBA" id="ARBA00022777"/>
    </source>
</evidence>
<dbReference type="PANTHER" id="PTHR46008">
    <property type="entry name" value="LEAF RUST 10 DISEASE-RESISTANCE LOCUS RECEPTOR-LIKE PROTEIN KINASE-LIKE 1.4"/>
    <property type="match status" value="1"/>
</dbReference>
<dbReference type="InterPro" id="IPR000719">
    <property type="entry name" value="Prot_kinase_dom"/>
</dbReference>
<comment type="function">
    <text evidence="14">Serine/threonine-protein kinase that may function as a signaling receptor of extracellular matrix component.</text>
</comment>
<evidence type="ECO:0000256" key="3">
    <source>
        <dbReference type="ARBA" id="ARBA00022679"/>
    </source>
</evidence>
<evidence type="ECO:0000256" key="17">
    <source>
        <dbReference type="SAM" id="Phobius"/>
    </source>
</evidence>
<evidence type="ECO:0000313" key="21">
    <source>
        <dbReference type="Proteomes" id="UP000886885"/>
    </source>
</evidence>
<dbReference type="GO" id="GO:0005524">
    <property type="term" value="F:ATP binding"/>
    <property type="evidence" value="ECO:0007669"/>
    <property type="project" value="UniProtKB-UniRule"/>
</dbReference>
<evidence type="ECO:0000256" key="6">
    <source>
        <dbReference type="ARBA" id="ARBA00022741"/>
    </source>
</evidence>
<dbReference type="AlphaFoldDB" id="A0A8X7ZBN9"/>